<dbReference type="Proteomes" id="UP000054771">
    <property type="component" value="Unassembled WGS sequence"/>
</dbReference>
<evidence type="ECO:0000313" key="3">
    <source>
        <dbReference type="Proteomes" id="UP000054771"/>
    </source>
</evidence>
<dbReference type="AlphaFoldDB" id="A0A0U5GH60"/>
<dbReference type="STRING" id="454130.A0A0U5GH60"/>
<dbReference type="EMBL" id="CDMC01000019">
    <property type="protein sequence ID" value="CEL10493.1"/>
    <property type="molecule type" value="Genomic_DNA"/>
</dbReference>
<evidence type="ECO:0000256" key="1">
    <source>
        <dbReference type="SAM" id="MobiDB-lite"/>
    </source>
</evidence>
<dbReference type="OMA" id="APLCIRI"/>
<keyword evidence="3" id="KW-1185">Reference proteome</keyword>
<proteinExistence type="predicted"/>
<dbReference type="OrthoDB" id="4509126at2759"/>
<accession>A0A0U5GH60</accession>
<protein>
    <submittedName>
        <fullName evidence="2">Putative Zinc knuckle domain protein</fullName>
    </submittedName>
</protein>
<evidence type="ECO:0000313" key="2">
    <source>
        <dbReference type="EMBL" id="CEL10493.1"/>
    </source>
</evidence>
<feature type="region of interest" description="Disordered" evidence="1">
    <location>
        <begin position="1"/>
        <end position="50"/>
    </location>
</feature>
<gene>
    <name evidence="2" type="ORF">ASPCAL13612</name>
</gene>
<name>A0A0U5GH60_ASPCI</name>
<organism evidence="2 3">
    <name type="scientific">Aspergillus calidoustus</name>
    <dbReference type="NCBI Taxonomy" id="454130"/>
    <lineage>
        <taxon>Eukaryota</taxon>
        <taxon>Fungi</taxon>
        <taxon>Dikarya</taxon>
        <taxon>Ascomycota</taxon>
        <taxon>Pezizomycotina</taxon>
        <taxon>Eurotiomycetes</taxon>
        <taxon>Eurotiomycetidae</taxon>
        <taxon>Eurotiales</taxon>
        <taxon>Aspergillaceae</taxon>
        <taxon>Aspergillus</taxon>
        <taxon>Aspergillus subgen. Nidulantes</taxon>
    </lineage>
</organism>
<sequence>MSSYKNRSFHSRDNSKRSQQPGPLQPRKEPNCVRISTRHTSEIDDDENGGFRRYLPTDMANAKIRSALLSIDTTKDAQVAGVGTTKTGYVIRFRDAQSAEMARSNTAWLEELGNETKLVKPRFGIVVHRVPTEDFDLEFNKKEGIEKILAENKLDEKGFEIEDIAWLKKKDRPLGQSASLGIWFNTPEAANSVIKDGFLVGQRYIGSVESYRVELKRCHRC</sequence>
<reference evidence="3" key="1">
    <citation type="journal article" date="2016" name="Genome Announc.">
        <title>Draft genome sequences of fungus Aspergillus calidoustus.</title>
        <authorList>
            <person name="Horn F."/>
            <person name="Linde J."/>
            <person name="Mattern D.J."/>
            <person name="Walther G."/>
            <person name="Guthke R."/>
            <person name="Scherlach K."/>
            <person name="Martin K."/>
            <person name="Brakhage A.A."/>
            <person name="Petzke L."/>
            <person name="Valiante V."/>
        </authorList>
    </citation>
    <scope>NUCLEOTIDE SEQUENCE [LARGE SCALE GENOMIC DNA]</scope>
    <source>
        <strain evidence="3">SF006504</strain>
    </source>
</reference>